<dbReference type="AlphaFoldDB" id="A0A9Q0VY85"/>
<dbReference type="InterPro" id="IPR000408">
    <property type="entry name" value="Reg_chr_condens"/>
</dbReference>
<accession>A0A9Q0VY85</accession>
<comment type="caution">
    <text evidence="2">The sequence shown here is derived from an EMBL/GenBank/DDBJ whole genome shotgun (WGS) entry which is preliminary data.</text>
</comment>
<name>A0A9Q0VY85_SALPP</name>
<reference evidence="2" key="2">
    <citation type="journal article" date="2023" name="Int. J. Mol. Sci.">
        <title>De Novo Assembly and Annotation of 11 Diverse Shrub Willow (Salix) Genomes Reveals Novel Gene Organization in Sex-Linked Regions.</title>
        <authorList>
            <person name="Hyden B."/>
            <person name="Feng K."/>
            <person name="Yates T.B."/>
            <person name="Jawdy S."/>
            <person name="Cereghino C."/>
            <person name="Smart L.B."/>
            <person name="Muchero W."/>
        </authorList>
    </citation>
    <scope>NUCLEOTIDE SEQUENCE</scope>
    <source>
        <tissue evidence="2">Shoot tip</tissue>
    </source>
</reference>
<dbReference type="PROSITE" id="PS00626">
    <property type="entry name" value="RCC1_2"/>
    <property type="match status" value="1"/>
</dbReference>
<dbReference type="Gene3D" id="2.130.10.30">
    <property type="entry name" value="Regulator of chromosome condensation 1/beta-lactamase-inhibitor protein II"/>
    <property type="match status" value="1"/>
</dbReference>
<dbReference type="InterPro" id="IPR009091">
    <property type="entry name" value="RCC1/BLIP-II"/>
</dbReference>
<dbReference type="OrthoDB" id="5370059at2759"/>
<proteinExistence type="predicted"/>
<feature type="repeat" description="RCC1" evidence="1">
    <location>
        <begin position="35"/>
        <end position="114"/>
    </location>
</feature>
<reference evidence="2" key="1">
    <citation type="submission" date="2022-11" db="EMBL/GenBank/DDBJ databases">
        <authorList>
            <person name="Hyden B.L."/>
            <person name="Feng K."/>
            <person name="Yates T."/>
            <person name="Jawdy S."/>
            <person name="Smart L.B."/>
            <person name="Muchero W."/>
        </authorList>
    </citation>
    <scope>NUCLEOTIDE SEQUENCE</scope>
    <source>
        <tissue evidence="2">Shoot tip</tissue>
    </source>
</reference>
<dbReference type="Pfam" id="PF00415">
    <property type="entry name" value="RCC1"/>
    <property type="match status" value="1"/>
</dbReference>
<dbReference type="PROSITE" id="PS50012">
    <property type="entry name" value="RCC1_3"/>
    <property type="match status" value="1"/>
</dbReference>
<evidence type="ECO:0000313" key="2">
    <source>
        <dbReference type="EMBL" id="KAJ6755858.1"/>
    </source>
</evidence>
<sequence length="164" mass="17945">MEDFSMLSKLLISYFLPGFQIWDWFGVGDTEEKGSWVWGWGYGGEGKLGLRSRIKMVSSPHLIPCTDQPASGKHRSSLGHHGSTNLPSLVSQFPGSYVKEIACGGRHSAVVTDNQKGIASQLWSRFRQPAGSKLVVCDGIVFFNVDTRGSANDQLRPTSILSLS</sequence>
<keyword evidence="3" id="KW-1185">Reference proteome</keyword>
<evidence type="ECO:0000256" key="1">
    <source>
        <dbReference type="PROSITE-ProRule" id="PRU00235"/>
    </source>
</evidence>
<dbReference type="Proteomes" id="UP001151532">
    <property type="component" value="Chromosome 16"/>
</dbReference>
<dbReference type="EMBL" id="JAPFFK010000007">
    <property type="protein sequence ID" value="KAJ6755858.1"/>
    <property type="molecule type" value="Genomic_DNA"/>
</dbReference>
<evidence type="ECO:0000313" key="3">
    <source>
        <dbReference type="Proteomes" id="UP001151532"/>
    </source>
</evidence>
<protein>
    <submittedName>
        <fullName evidence="2">REGULATOR OF CHROMOSOME CONDENSATION</fullName>
    </submittedName>
</protein>
<organism evidence="2 3">
    <name type="scientific">Salix purpurea</name>
    <name type="common">Purple osier willow</name>
    <dbReference type="NCBI Taxonomy" id="77065"/>
    <lineage>
        <taxon>Eukaryota</taxon>
        <taxon>Viridiplantae</taxon>
        <taxon>Streptophyta</taxon>
        <taxon>Embryophyta</taxon>
        <taxon>Tracheophyta</taxon>
        <taxon>Spermatophyta</taxon>
        <taxon>Magnoliopsida</taxon>
        <taxon>eudicotyledons</taxon>
        <taxon>Gunneridae</taxon>
        <taxon>Pentapetalae</taxon>
        <taxon>rosids</taxon>
        <taxon>fabids</taxon>
        <taxon>Malpighiales</taxon>
        <taxon>Salicaceae</taxon>
        <taxon>Saliceae</taxon>
        <taxon>Salix</taxon>
    </lineage>
</organism>
<gene>
    <name evidence="2" type="ORF">OIU79_028299</name>
</gene>
<dbReference type="SUPFAM" id="SSF50985">
    <property type="entry name" value="RCC1/BLIP-II"/>
    <property type="match status" value="1"/>
</dbReference>